<dbReference type="STRING" id="1137993.SAMN05660209_00280"/>
<evidence type="ECO:0000313" key="1">
    <source>
        <dbReference type="EMBL" id="SDX36161.1"/>
    </source>
</evidence>
<name>A0A1H3B3G7_9ACTN</name>
<dbReference type="InterPro" id="IPR021889">
    <property type="entry name" value="DUF3500"/>
</dbReference>
<keyword evidence="2" id="KW-1185">Reference proteome</keyword>
<reference evidence="2" key="1">
    <citation type="submission" date="2016-10" db="EMBL/GenBank/DDBJ databases">
        <authorList>
            <person name="Varghese N."/>
            <person name="Submissions S."/>
        </authorList>
    </citation>
    <scope>NUCLEOTIDE SEQUENCE [LARGE SCALE GENOMIC DNA]</scope>
    <source>
        <strain evidence="2">DSM 45422</strain>
    </source>
</reference>
<proteinExistence type="predicted"/>
<dbReference type="PANTHER" id="PTHR37489:SF1">
    <property type="entry name" value="DUF3500 DOMAIN-CONTAINING PROTEIN"/>
    <property type="match status" value="1"/>
</dbReference>
<organism evidence="1 2">
    <name type="scientific">Geodermatophilus africanus</name>
    <dbReference type="NCBI Taxonomy" id="1137993"/>
    <lineage>
        <taxon>Bacteria</taxon>
        <taxon>Bacillati</taxon>
        <taxon>Actinomycetota</taxon>
        <taxon>Actinomycetes</taxon>
        <taxon>Geodermatophilales</taxon>
        <taxon>Geodermatophilaceae</taxon>
        <taxon>Geodermatophilus</taxon>
    </lineage>
</organism>
<dbReference type="EMBL" id="FNOT01000001">
    <property type="protein sequence ID" value="SDX36161.1"/>
    <property type="molecule type" value="Genomic_DNA"/>
</dbReference>
<gene>
    <name evidence="1" type="ORF">SAMN05660209_00280</name>
</gene>
<accession>A0A1H3B3G7</accession>
<dbReference type="AlphaFoldDB" id="A0A1H3B3G7"/>
<protein>
    <submittedName>
        <fullName evidence="1">Uncharacterized protein</fullName>
    </submittedName>
</protein>
<evidence type="ECO:0000313" key="2">
    <source>
        <dbReference type="Proteomes" id="UP000198921"/>
    </source>
</evidence>
<sequence>MSGEFRSYLFPHDHPRLAEVRGLDPYTYGEFAKKPGTFTGGLVEGWTPLYRHEFRGVTEDGALRGGLYPLTPAEPGEAAPVPAMVAAARDLLAALSPDDRERIAFDVDAAEWQTWANPEFMQFDTGLRLEFQPPEVREAVLRLVRASLSSEGAELVHAAMLVNGFLGDVVDLPAVLGE</sequence>
<dbReference type="PANTHER" id="PTHR37489">
    <property type="entry name" value="DUF3500 DOMAIN-CONTAINING PROTEIN"/>
    <property type="match status" value="1"/>
</dbReference>
<dbReference type="Proteomes" id="UP000198921">
    <property type="component" value="Unassembled WGS sequence"/>
</dbReference>
<dbReference type="Pfam" id="PF12006">
    <property type="entry name" value="DUF3500"/>
    <property type="match status" value="1"/>
</dbReference>